<dbReference type="EMBL" id="FNAI01000008">
    <property type="protein sequence ID" value="SDE66205.1"/>
    <property type="molecule type" value="Genomic_DNA"/>
</dbReference>
<feature type="transmembrane region" description="Helical" evidence="1">
    <location>
        <begin position="82"/>
        <end position="103"/>
    </location>
</feature>
<feature type="domain" description="FecR protein" evidence="2">
    <location>
        <begin position="179"/>
        <end position="272"/>
    </location>
</feature>
<dbReference type="OrthoDB" id="1099963at2"/>
<protein>
    <submittedName>
        <fullName evidence="4">FecR family protein</fullName>
    </submittedName>
</protein>
<name>A0A1G7ES18_9SPHI</name>
<dbReference type="InterPro" id="IPR032508">
    <property type="entry name" value="FecR_C"/>
</dbReference>
<proteinExistence type="predicted"/>
<keyword evidence="1" id="KW-0812">Transmembrane</keyword>
<keyword evidence="1" id="KW-0472">Membrane</keyword>
<dbReference type="RefSeq" id="WP_091150999.1">
    <property type="nucleotide sequence ID" value="NZ_FNAI01000008.1"/>
</dbReference>
<dbReference type="PANTHER" id="PTHR30273:SF2">
    <property type="entry name" value="PROTEIN FECR"/>
    <property type="match status" value="1"/>
</dbReference>
<dbReference type="Proteomes" id="UP000199072">
    <property type="component" value="Unassembled WGS sequence"/>
</dbReference>
<dbReference type="Gene3D" id="2.60.120.1440">
    <property type="match status" value="1"/>
</dbReference>
<dbReference type="InterPro" id="IPR006860">
    <property type="entry name" value="FecR"/>
</dbReference>
<dbReference type="InterPro" id="IPR012373">
    <property type="entry name" value="Ferrdict_sens_TM"/>
</dbReference>
<reference evidence="4 5" key="1">
    <citation type="submission" date="2016-10" db="EMBL/GenBank/DDBJ databases">
        <authorList>
            <person name="de Groot N.N."/>
        </authorList>
    </citation>
    <scope>NUCLEOTIDE SEQUENCE [LARGE SCALE GENOMIC DNA]</scope>
    <source>
        <strain evidence="4 5">47C3B</strain>
    </source>
</reference>
<dbReference type="GO" id="GO:0016989">
    <property type="term" value="F:sigma factor antagonist activity"/>
    <property type="evidence" value="ECO:0007669"/>
    <property type="project" value="TreeGrafter"/>
</dbReference>
<dbReference type="STRING" id="1391627.SAMN05216464_108131"/>
<accession>A0A1G7ES18</accession>
<gene>
    <name evidence="4" type="ORF">SAMN05216464_108131</name>
</gene>
<dbReference type="AlphaFoldDB" id="A0A1G7ES18"/>
<sequence>MDEQQYINTLLEKFTKGKISENELQELIGWYDKFENDPGYTDILNEDSRRQIKQQQFLKVEAKLEIELTAAKPLQLKRQVSLWPRIIVAASLLVFISAGLYFLNKKKADVTETALIEIGNFPAGSNKATLTLANGQLINLTGAKNGQLATQGNTVINKSADGKIVYGKAGEDNSVLINTMTTPRGGTYQLTLSDGTNVWLNAASSITYPSAFKGDTREVEIRGEVYFEIAHNPSKPFRVKGAGQYVEVLGTHFNINTYDGSVSTTLLQGSVRVVAGNNTKIIKPGEQANVTGSEIKVSAVDVDETVAWKNGYFDFTDADIKTVMEQISRWYDVDVVFEGTLSKETFTGRIPRSFDLNKTVKVMQLSKSVKLTVQGRRLMVR</sequence>
<dbReference type="PANTHER" id="PTHR30273">
    <property type="entry name" value="PERIPLASMIC SIGNAL SENSOR AND SIGMA FACTOR ACTIVATOR FECR-RELATED"/>
    <property type="match status" value="1"/>
</dbReference>
<dbReference type="PIRSF" id="PIRSF018266">
    <property type="entry name" value="FecR"/>
    <property type="match status" value="1"/>
</dbReference>
<dbReference type="Pfam" id="PF04773">
    <property type="entry name" value="FecR"/>
    <property type="match status" value="1"/>
</dbReference>
<evidence type="ECO:0000259" key="2">
    <source>
        <dbReference type="Pfam" id="PF04773"/>
    </source>
</evidence>
<organism evidence="4 5">
    <name type="scientific">Mucilaginibacter pineti</name>
    <dbReference type="NCBI Taxonomy" id="1391627"/>
    <lineage>
        <taxon>Bacteria</taxon>
        <taxon>Pseudomonadati</taxon>
        <taxon>Bacteroidota</taxon>
        <taxon>Sphingobacteriia</taxon>
        <taxon>Sphingobacteriales</taxon>
        <taxon>Sphingobacteriaceae</taxon>
        <taxon>Mucilaginibacter</taxon>
    </lineage>
</organism>
<dbReference type="Gene3D" id="3.55.50.30">
    <property type="match status" value="1"/>
</dbReference>
<evidence type="ECO:0000313" key="4">
    <source>
        <dbReference type="EMBL" id="SDE66205.1"/>
    </source>
</evidence>
<evidence type="ECO:0000259" key="3">
    <source>
        <dbReference type="Pfam" id="PF16344"/>
    </source>
</evidence>
<evidence type="ECO:0000313" key="5">
    <source>
        <dbReference type="Proteomes" id="UP000199072"/>
    </source>
</evidence>
<feature type="domain" description="Protein FecR C-terminal" evidence="3">
    <location>
        <begin position="312"/>
        <end position="378"/>
    </location>
</feature>
<dbReference type="Pfam" id="PF16344">
    <property type="entry name" value="FecR_C"/>
    <property type="match status" value="1"/>
</dbReference>
<evidence type="ECO:0000256" key="1">
    <source>
        <dbReference type="SAM" id="Phobius"/>
    </source>
</evidence>
<keyword evidence="1" id="KW-1133">Transmembrane helix</keyword>
<keyword evidence="5" id="KW-1185">Reference proteome</keyword>